<reference evidence="1 2" key="1">
    <citation type="submission" date="2024-06" db="EMBL/GenBank/DDBJ databases">
        <title>A chromosome level genome sequence of Diviner's sage (Salvia divinorum).</title>
        <authorList>
            <person name="Ford S.A."/>
            <person name="Ro D.-K."/>
            <person name="Ness R.W."/>
            <person name="Phillips M.A."/>
        </authorList>
    </citation>
    <scope>NUCLEOTIDE SEQUENCE [LARGE SCALE GENOMIC DNA]</scope>
    <source>
        <strain evidence="1">SAF-2024a</strain>
        <tissue evidence="1">Leaf</tissue>
    </source>
</reference>
<dbReference type="AlphaFoldDB" id="A0ABD1FN79"/>
<name>A0ABD1FN79_SALDI</name>
<evidence type="ECO:0000313" key="2">
    <source>
        <dbReference type="Proteomes" id="UP001567538"/>
    </source>
</evidence>
<protein>
    <submittedName>
        <fullName evidence="1">Uncharacterized protein</fullName>
    </submittedName>
</protein>
<comment type="caution">
    <text evidence="1">The sequence shown here is derived from an EMBL/GenBank/DDBJ whole genome shotgun (WGS) entry which is preliminary data.</text>
</comment>
<keyword evidence="2" id="KW-1185">Reference proteome</keyword>
<dbReference type="EMBL" id="JBEAFC010000014">
    <property type="protein sequence ID" value="KAL1533294.1"/>
    <property type="molecule type" value="Genomic_DNA"/>
</dbReference>
<accession>A0ABD1FN79</accession>
<dbReference type="Proteomes" id="UP001567538">
    <property type="component" value="Unassembled WGS sequence"/>
</dbReference>
<proteinExistence type="predicted"/>
<evidence type="ECO:0000313" key="1">
    <source>
        <dbReference type="EMBL" id="KAL1533294.1"/>
    </source>
</evidence>
<gene>
    <name evidence="1" type="ORF">AAHA92_33197</name>
</gene>
<organism evidence="1 2">
    <name type="scientific">Salvia divinorum</name>
    <name type="common">Maria pastora</name>
    <name type="synonym">Diviner's sage</name>
    <dbReference type="NCBI Taxonomy" id="28513"/>
    <lineage>
        <taxon>Eukaryota</taxon>
        <taxon>Viridiplantae</taxon>
        <taxon>Streptophyta</taxon>
        <taxon>Embryophyta</taxon>
        <taxon>Tracheophyta</taxon>
        <taxon>Spermatophyta</taxon>
        <taxon>Magnoliopsida</taxon>
        <taxon>eudicotyledons</taxon>
        <taxon>Gunneridae</taxon>
        <taxon>Pentapetalae</taxon>
        <taxon>asterids</taxon>
        <taxon>lamiids</taxon>
        <taxon>Lamiales</taxon>
        <taxon>Lamiaceae</taxon>
        <taxon>Nepetoideae</taxon>
        <taxon>Mentheae</taxon>
        <taxon>Salviinae</taxon>
        <taxon>Salvia</taxon>
        <taxon>Salvia subgen. Calosphace</taxon>
    </lineage>
</organism>
<sequence>MRKPMDLENLHSVDVIFPLVQEYLEEELMQEQLTGSDLNNTIEAEVARWCKDLQTQGLTDQEISAAILEFCQRPQAAGSSGFLQLASVKKMPETEEPNMGNMEKNPLPLEANPEKKELKTLPPCLKYSYLGENETLPMIVSSKLTKGQEERLLEVLTRNQKAIG</sequence>